<name>A0A917YTM3_9ACTN</name>
<accession>A0A917YTM3</accession>
<evidence type="ECO:0008006" key="3">
    <source>
        <dbReference type="Google" id="ProtNLM"/>
    </source>
</evidence>
<evidence type="ECO:0000313" key="2">
    <source>
        <dbReference type="Proteomes" id="UP000646523"/>
    </source>
</evidence>
<dbReference type="Proteomes" id="UP000646523">
    <property type="component" value="Unassembled WGS sequence"/>
</dbReference>
<dbReference type="AlphaFoldDB" id="A0A917YTM3"/>
<reference evidence="1" key="1">
    <citation type="journal article" date="2014" name="Int. J. Syst. Evol. Microbiol.">
        <title>Complete genome sequence of Corynebacterium casei LMG S-19264T (=DSM 44701T), isolated from a smear-ripened cheese.</title>
        <authorList>
            <consortium name="US DOE Joint Genome Institute (JGI-PGF)"/>
            <person name="Walter F."/>
            <person name="Albersmeier A."/>
            <person name="Kalinowski J."/>
            <person name="Ruckert C."/>
        </authorList>
    </citation>
    <scope>NUCLEOTIDE SEQUENCE</scope>
    <source>
        <strain evidence="1">CGMCC 4.7368</strain>
    </source>
</reference>
<sequence length="74" mass="7533">MVAGCIVLTSIVADLWLPGARFVGAFVGAGLVFAGLTDTCAMGSLLAHLPYNRGTGADMDAALACIRRPGRNPA</sequence>
<gene>
    <name evidence="1" type="ORF">GCM10012289_18590</name>
</gene>
<keyword evidence="2" id="KW-1185">Reference proteome</keyword>
<comment type="caution">
    <text evidence="1">The sequence shown here is derived from an EMBL/GenBank/DDBJ whole genome shotgun (WGS) entry which is preliminary data.</text>
</comment>
<evidence type="ECO:0000313" key="1">
    <source>
        <dbReference type="EMBL" id="GGO65869.1"/>
    </source>
</evidence>
<proteinExistence type="predicted"/>
<dbReference type="EMBL" id="BMNH01000003">
    <property type="protein sequence ID" value="GGO65869.1"/>
    <property type="molecule type" value="Genomic_DNA"/>
</dbReference>
<dbReference type="Gene3D" id="6.10.140.1340">
    <property type="match status" value="1"/>
</dbReference>
<organism evidence="1 2">
    <name type="scientific">Nonomuraea cavernae</name>
    <dbReference type="NCBI Taxonomy" id="2045107"/>
    <lineage>
        <taxon>Bacteria</taxon>
        <taxon>Bacillati</taxon>
        <taxon>Actinomycetota</taxon>
        <taxon>Actinomycetes</taxon>
        <taxon>Streptosporangiales</taxon>
        <taxon>Streptosporangiaceae</taxon>
        <taxon>Nonomuraea</taxon>
    </lineage>
</organism>
<protein>
    <recommendedName>
        <fullName evidence="3">Sulfurtransferase</fullName>
    </recommendedName>
</protein>
<reference evidence="1" key="2">
    <citation type="submission" date="2020-09" db="EMBL/GenBank/DDBJ databases">
        <authorList>
            <person name="Sun Q."/>
            <person name="Zhou Y."/>
        </authorList>
    </citation>
    <scope>NUCLEOTIDE SEQUENCE</scope>
    <source>
        <strain evidence="1">CGMCC 4.7368</strain>
    </source>
</reference>